<dbReference type="InterPro" id="IPR001537">
    <property type="entry name" value="SpoU_MeTrfase"/>
</dbReference>
<dbReference type="InterPro" id="IPR029026">
    <property type="entry name" value="tRNA_m1G_MTases_N"/>
</dbReference>
<dbReference type="Gene3D" id="3.30.1330.30">
    <property type="match status" value="1"/>
</dbReference>
<evidence type="ECO:0000256" key="1">
    <source>
        <dbReference type="ARBA" id="ARBA00007228"/>
    </source>
</evidence>
<feature type="domain" description="RNA 2-O ribose methyltransferase substrate binding" evidence="4">
    <location>
        <begin position="15"/>
        <end position="90"/>
    </location>
</feature>
<evidence type="ECO:0000259" key="4">
    <source>
        <dbReference type="SMART" id="SM00967"/>
    </source>
</evidence>
<protein>
    <submittedName>
        <fullName evidence="5">23S rRNA (Guanosine2251-2'-O)-methyltransferase</fullName>
    </submittedName>
</protein>
<evidence type="ECO:0000313" key="6">
    <source>
        <dbReference type="Proteomes" id="UP000242850"/>
    </source>
</evidence>
<dbReference type="NCBIfam" id="TIGR00186">
    <property type="entry name" value="rRNA_methyl_3"/>
    <property type="match status" value="1"/>
</dbReference>
<dbReference type="SUPFAM" id="SSF75217">
    <property type="entry name" value="alpha/beta knot"/>
    <property type="match status" value="1"/>
</dbReference>
<dbReference type="InterPro" id="IPR004441">
    <property type="entry name" value="rRNA_MeTrfase_TrmH"/>
</dbReference>
<dbReference type="GO" id="GO:0003723">
    <property type="term" value="F:RNA binding"/>
    <property type="evidence" value="ECO:0007669"/>
    <property type="project" value="InterPro"/>
</dbReference>
<dbReference type="InterPro" id="IPR029028">
    <property type="entry name" value="Alpha/beta_knot_MTases"/>
</dbReference>
<dbReference type="Pfam" id="PF00588">
    <property type="entry name" value="SpoU_methylase"/>
    <property type="match status" value="1"/>
</dbReference>
<dbReference type="InterPro" id="IPR013123">
    <property type="entry name" value="SpoU_subst-bd"/>
</dbReference>
<dbReference type="Gene3D" id="3.40.1280.10">
    <property type="match status" value="1"/>
</dbReference>
<dbReference type="Proteomes" id="UP000242850">
    <property type="component" value="Unassembled WGS sequence"/>
</dbReference>
<accession>A0A1H5WAU0</accession>
<evidence type="ECO:0000313" key="5">
    <source>
        <dbReference type="EMBL" id="SEF95937.1"/>
    </source>
</evidence>
<comment type="similarity">
    <text evidence="1">Belongs to the class IV-like SAM-binding methyltransferase superfamily. RNA methyltransferase TrmH family.</text>
</comment>
<evidence type="ECO:0000256" key="3">
    <source>
        <dbReference type="ARBA" id="ARBA00022679"/>
    </source>
</evidence>
<dbReference type="GO" id="GO:0008173">
    <property type="term" value="F:RNA methyltransferase activity"/>
    <property type="evidence" value="ECO:0007669"/>
    <property type="project" value="InterPro"/>
</dbReference>
<dbReference type="PANTHER" id="PTHR46429">
    <property type="entry name" value="23S RRNA (GUANOSINE-2'-O-)-METHYLTRANSFERASE RLMB"/>
    <property type="match status" value="1"/>
</dbReference>
<dbReference type="Pfam" id="PF08032">
    <property type="entry name" value="SpoU_sub_bind"/>
    <property type="match status" value="1"/>
</dbReference>
<keyword evidence="6" id="KW-1185">Reference proteome</keyword>
<dbReference type="GO" id="GO:0006396">
    <property type="term" value="P:RNA processing"/>
    <property type="evidence" value="ECO:0007669"/>
    <property type="project" value="InterPro"/>
</dbReference>
<dbReference type="EMBL" id="FNUK01000018">
    <property type="protein sequence ID" value="SEF95937.1"/>
    <property type="molecule type" value="Genomic_DNA"/>
</dbReference>
<keyword evidence="2 5" id="KW-0489">Methyltransferase</keyword>
<reference evidence="6" key="1">
    <citation type="submission" date="2016-10" db="EMBL/GenBank/DDBJ databases">
        <authorList>
            <person name="Varghese N."/>
            <person name="Submissions S."/>
        </authorList>
    </citation>
    <scope>NUCLEOTIDE SEQUENCE [LARGE SCALE GENOMIC DNA]</scope>
    <source>
        <strain evidence="6">DSM 5463</strain>
    </source>
</reference>
<dbReference type="GO" id="GO:0005829">
    <property type="term" value="C:cytosol"/>
    <property type="evidence" value="ECO:0007669"/>
    <property type="project" value="TreeGrafter"/>
</dbReference>
<gene>
    <name evidence="5" type="ORF">SAMN05660865_01412</name>
</gene>
<dbReference type="GO" id="GO:0032259">
    <property type="term" value="P:methylation"/>
    <property type="evidence" value="ECO:0007669"/>
    <property type="project" value="UniProtKB-KW"/>
</dbReference>
<dbReference type="CDD" id="cd18103">
    <property type="entry name" value="SpoU-like_RlmB"/>
    <property type="match status" value="1"/>
</dbReference>
<proteinExistence type="inferred from homology"/>
<dbReference type="SUPFAM" id="SSF55315">
    <property type="entry name" value="L30e-like"/>
    <property type="match status" value="1"/>
</dbReference>
<dbReference type="InterPro" id="IPR029064">
    <property type="entry name" value="Ribosomal_eL30-like_sf"/>
</dbReference>
<evidence type="ECO:0000256" key="2">
    <source>
        <dbReference type="ARBA" id="ARBA00022603"/>
    </source>
</evidence>
<keyword evidence="3 5" id="KW-0808">Transferase</keyword>
<name>A0A1H5WAU0_9CLOT</name>
<sequence>MKKNERKVQDERENIIEGRNPVIEALKSGRTIEKLYVSKGDVEGSIKMIISMAKERGIVVNEVDRRRLDDMSITRAHQGVIAIVSEYRYFEVEDILEEANKKGEDPFIIILDEIEDPHNLGSIIRSANIFGAHGVIIPKRRSALVTATVAKASAGAIEYTRVAKVTNINQTIRELKEKGVWVAALDMDGEICYSKDLRGPLALVIGSEGKGVSKLVKENCDFIIKIPMYGQINSLNASVAAGIIMYEVKKQRGIKGE</sequence>
<dbReference type="PANTHER" id="PTHR46429:SF1">
    <property type="entry name" value="23S RRNA (GUANOSINE-2'-O-)-METHYLTRANSFERASE RLMB"/>
    <property type="match status" value="1"/>
</dbReference>
<dbReference type="SMART" id="SM00967">
    <property type="entry name" value="SpoU_sub_bind"/>
    <property type="match status" value="1"/>
</dbReference>
<dbReference type="FunFam" id="3.40.1280.10:FF:000008">
    <property type="entry name" value="Group 3 RNA methyltransferase TrmH"/>
    <property type="match status" value="1"/>
</dbReference>
<organism evidence="5 6">
    <name type="scientific">Caloramator fervidus</name>
    <dbReference type="NCBI Taxonomy" id="29344"/>
    <lineage>
        <taxon>Bacteria</taxon>
        <taxon>Bacillati</taxon>
        <taxon>Bacillota</taxon>
        <taxon>Clostridia</taxon>
        <taxon>Eubacteriales</taxon>
        <taxon>Clostridiaceae</taxon>
        <taxon>Caloramator</taxon>
    </lineage>
</organism>
<dbReference type="AlphaFoldDB" id="A0A1H5WAU0"/>